<reference evidence="2" key="1">
    <citation type="journal article" date="2022" name="Mol. Ecol. Resour.">
        <title>The genomes of chicory, endive, great burdock and yacon provide insights into Asteraceae palaeo-polyploidization history and plant inulin production.</title>
        <authorList>
            <person name="Fan W."/>
            <person name="Wang S."/>
            <person name="Wang H."/>
            <person name="Wang A."/>
            <person name="Jiang F."/>
            <person name="Liu H."/>
            <person name="Zhao H."/>
            <person name="Xu D."/>
            <person name="Zhang Y."/>
        </authorList>
    </citation>
    <scope>NUCLEOTIDE SEQUENCE [LARGE SCALE GENOMIC DNA]</scope>
    <source>
        <strain evidence="2">cv. Punajuju</strain>
    </source>
</reference>
<comment type="caution">
    <text evidence="1">The sequence shown here is derived from an EMBL/GenBank/DDBJ whole genome shotgun (WGS) entry which is preliminary data.</text>
</comment>
<proteinExistence type="predicted"/>
<name>A0ACB9CRQ9_CICIN</name>
<evidence type="ECO:0000313" key="1">
    <source>
        <dbReference type="EMBL" id="KAI3736945.1"/>
    </source>
</evidence>
<sequence length="99" mass="11514">MDRFAWLMDNGGVPTWLNFELISTFLSPYFTAINRPKGQEKKPYENQKTPSTLVNNRWVCFFPDKNMKKKGLQISRLPCFNKLRSIGLFLGILVVLESE</sequence>
<dbReference type="EMBL" id="CM042013">
    <property type="protein sequence ID" value="KAI3736945.1"/>
    <property type="molecule type" value="Genomic_DNA"/>
</dbReference>
<protein>
    <submittedName>
        <fullName evidence="1">Uncharacterized protein</fullName>
    </submittedName>
</protein>
<organism evidence="1 2">
    <name type="scientific">Cichorium intybus</name>
    <name type="common">Chicory</name>
    <dbReference type="NCBI Taxonomy" id="13427"/>
    <lineage>
        <taxon>Eukaryota</taxon>
        <taxon>Viridiplantae</taxon>
        <taxon>Streptophyta</taxon>
        <taxon>Embryophyta</taxon>
        <taxon>Tracheophyta</taxon>
        <taxon>Spermatophyta</taxon>
        <taxon>Magnoliopsida</taxon>
        <taxon>eudicotyledons</taxon>
        <taxon>Gunneridae</taxon>
        <taxon>Pentapetalae</taxon>
        <taxon>asterids</taxon>
        <taxon>campanulids</taxon>
        <taxon>Asterales</taxon>
        <taxon>Asteraceae</taxon>
        <taxon>Cichorioideae</taxon>
        <taxon>Cichorieae</taxon>
        <taxon>Cichoriinae</taxon>
        <taxon>Cichorium</taxon>
    </lineage>
</organism>
<keyword evidence="2" id="KW-1185">Reference proteome</keyword>
<accession>A0ACB9CRQ9</accession>
<dbReference type="Proteomes" id="UP001055811">
    <property type="component" value="Linkage Group LG05"/>
</dbReference>
<gene>
    <name evidence="1" type="ORF">L2E82_26934</name>
</gene>
<reference evidence="1 2" key="2">
    <citation type="journal article" date="2022" name="Mol. Ecol. Resour.">
        <title>The genomes of chicory, endive, great burdock and yacon provide insights into Asteraceae paleo-polyploidization history and plant inulin production.</title>
        <authorList>
            <person name="Fan W."/>
            <person name="Wang S."/>
            <person name="Wang H."/>
            <person name="Wang A."/>
            <person name="Jiang F."/>
            <person name="Liu H."/>
            <person name="Zhao H."/>
            <person name="Xu D."/>
            <person name="Zhang Y."/>
        </authorList>
    </citation>
    <scope>NUCLEOTIDE SEQUENCE [LARGE SCALE GENOMIC DNA]</scope>
    <source>
        <strain evidence="2">cv. Punajuju</strain>
        <tissue evidence="1">Leaves</tissue>
    </source>
</reference>
<evidence type="ECO:0000313" key="2">
    <source>
        <dbReference type="Proteomes" id="UP001055811"/>
    </source>
</evidence>